<organism evidence="1 2">
    <name type="scientific">Escherichia phage C130_2</name>
    <dbReference type="NCBI Taxonomy" id="2234093"/>
    <lineage>
        <taxon>Viruses</taxon>
        <taxon>Duplodnaviria</taxon>
        <taxon>Heunggongvirae</taxon>
        <taxon>Uroviricota</taxon>
        <taxon>Caudoviricetes</taxon>
        <taxon>Hungariovirus</taxon>
        <taxon>Hungariovirus C1302</taxon>
    </lineage>
</organism>
<keyword evidence="2" id="KW-1185">Reference proteome</keyword>
<dbReference type="Proteomes" id="UP000266204">
    <property type="component" value="Segment"/>
</dbReference>
<evidence type="ECO:0000313" key="1">
    <source>
        <dbReference type="EMBL" id="AXC34341.1"/>
    </source>
</evidence>
<name>A0A384ZRT0_9CAUD</name>
<evidence type="ECO:0000313" key="2">
    <source>
        <dbReference type="Proteomes" id="UP000266204"/>
    </source>
</evidence>
<sequence length="132" mass="15639">MLIQISTQEGCRLMREWGVTEWPDDVPPSSQFWLFNDCGVFCVHNNEEGGIDGHMAMRKDARRHSRQMCREFIEKWGHFPIRVPIAEHRRHVKNVVLKMGGFVESPVDRVLMHDGTYENYFFLRRLPYGRDC</sequence>
<proteinExistence type="predicted"/>
<dbReference type="EMBL" id="MH363708">
    <property type="protein sequence ID" value="AXC34341.1"/>
    <property type="molecule type" value="Genomic_DNA"/>
</dbReference>
<reference evidence="1 2" key="1">
    <citation type="journal article" date="2018" name="Arch. Virol.">
        <title>Complete genome sequence of C130_2, a novel myovirus infecting pathogenic Escherichia coli and Shigella strains.</title>
        <authorList>
            <person name="Svab D."/>
            <person name="Falgenhauer L."/>
            <person name="Rohde M."/>
            <person name="Chakraborty T."/>
            <person name="Toth I."/>
        </authorList>
    </citation>
    <scope>NUCLEOTIDE SEQUENCE [LARGE SCALE GENOMIC DNA]</scope>
</reference>
<accession>A0A384ZRT0</accession>
<protein>
    <submittedName>
        <fullName evidence="1">Uncharacterized protein</fullName>
    </submittedName>
</protein>
<gene>
    <name evidence="1" type="ORF">1302_0031</name>
</gene>